<name>R7QBC1_CHOCR</name>
<evidence type="ECO:0000313" key="6">
    <source>
        <dbReference type="EMBL" id="CDF35364.1"/>
    </source>
</evidence>
<reference evidence="7" key="1">
    <citation type="journal article" date="2013" name="Proc. Natl. Acad. Sci. U.S.A.">
        <title>Genome structure and metabolic features in the red seaweed Chondrus crispus shed light on evolution of the Archaeplastida.</title>
        <authorList>
            <person name="Collen J."/>
            <person name="Porcel B."/>
            <person name="Carre W."/>
            <person name="Ball S.G."/>
            <person name="Chaparro C."/>
            <person name="Tonon T."/>
            <person name="Barbeyron T."/>
            <person name="Michel G."/>
            <person name="Noel B."/>
            <person name="Valentin K."/>
            <person name="Elias M."/>
            <person name="Artiguenave F."/>
            <person name="Arun A."/>
            <person name="Aury J.M."/>
            <person name="Barbosa-Neto J.F."/>
            <person name="Bothwell J.H."/>
            <person name="Bouget F.Y."/>
            <person name="Brillet L."/>
            <person name="Cabello-Hurtado F."/>
            <person name="Capella-Gutierrez S."/>
            <person name="Charrier B."/>
            <person name="Cladiere L."/>
            <person name="Cock J.M."/>
            <person name="Coelho S.M."/>
            <person name="Colleoni C."/>
            <person name="Czjzek M."/>
            <person name="Da Silva C."/>
            <person name="Delage L."/>
            <person name="Denoeud F."/>
            <person name="Deschamps P."/>
            <person name="Dittami S.M."/>
            <person name="Gabaldon T."/>
            <person name="Gachon C.M."/>
            <person name="Groisillier A."/>
            <person name="Herve C."/>
            <person name="Jabbari K."/>
            <person name="Katinka M."/>
            <person name="Kloareg B."/>
            <person name="Kowalczyk N."/>
            <person name="Labadie K."/>
            <person name="Leblanc C."/>
            <person name="Lopez P.J."/>
            <person name="McLachlan D.H."/>
            <person name="Meslet-Cladiere L."/>
            <person name="Moustafa A."/>
            <person name="Nehr Z."/>
            <person name="Nyvall Collen P."/>
            <person name="Panaud O."/>
            <person name="Partensky F."/>
            <person name="Poulain J."/>
            <person name="Rensing S.A."/>
            <person name="Rousvoal S."/>
            <person name="Samson G."/>
            <person name="Symeonidi A."/>
            <person name="Weissenbach J."/>
            <person name="Zambounis A."/>
            <person name="Wincker P."/>
            <person name="Boyen C."/>
        </authorList>
    </citation>
    <scope>NUCLEOTIDE SEQUENCE [LARGE SCALE GENOMIC DNA]</scope>
    <source>
        <strain evidence="7">cv. Stackhouse</strain>
    </source>
</reference>
<evidence type="ECO:0000256" key="4">
    <source>
        <dbReference type="RuleBase" id="RU003694"/>
    </source>
</evidence>
<dbReference type="InterPro" id="IPR016039">
    <property type="entry name" value="Thiolase-like"/>
</dbReference>
<keyword evidence="7" id="KW-1185">Reference proteome</keyword>
<dbReference type="OMA" id="CASHAIK"/>
<dbReference type="RefSeq" id="XP_005715183.1">
    <property type="nucleotide sequence ID" value="XM_005715126.1"/>
</dbReference>
<keyword evidence="3 4" id="KW-0808">Transferase</keyword>
<dbReference type="Gene3D" id="3.40.47.10">
    <property type="match status" value="1"/>
</dbReference>
<gene>
    <name evidence="6" type="ORF">CHC_T00009465001</name>
</gene>
<dbReference type="Proteomes" id="UP000012073">
    <property type="component" value="Unassembled WGS sequence"/>
</dbReference>
<dbReference type="PROSITE" id="PS52004">
    <property type="entry name" value="KS3_2"/>
    <property type="match status" value="1"/>
</dbReference>
<dbReference type="InterPro" id="IPR014031">
    <property type="entry name" value="Ketoacyl_synth_C"/>
</dbReference>
<proteinExistence type="inferred from homology"/>
<dbReference type="EMBL" id="HG001729">
    <property type="protein sequence ID" value="CDF35364.1"/>
    <property type="molecule type" value="Genomic_DNA"/>
</dbReference>
<dbReference type="OrthoDB" id="5334845at2759"/>
<evidence type="ECO:0000256" key="2">
    <source>
        <dbReference type="ARBA" id="ARBA00013191"/>
    </source>
</evidence>
<sequence length="266" mass="27872">MHAGFMGPNYSVSTACATGNFMINNAALHIRRGDCDLVVAGGSEAAIVPVGLGGFIACRALSSRKDNPTGASRPWDKTRDGFVMGEGAGLIVLESLEHALERGAPIVAEYFGGAQSCDAHHITEPRQDGGGVRKCIEDALADAGIVKEQVEYINAHATSTPAGDLAEFRAVRSVFNGDVSRLKMNATKSMIGHALGAAGGLEAVATVKAIERGQIHPTINVHEQEPEVDIDIVANKMQEADIGVGISNSFGFGGHNSTVVFAKYEE</sequence>
<evidence type="ECO:0000256" key="1">
    <source>
        <dbReference type="ARBA" id="ARBA00008467"/>
    </source>
</evidence>
<evidence type="ECO:0000256" key="3">
    <source>
        <dbReference type="ARBA" id="ARBA00022679"/>
    </source>
</evidence>
<dbReference type="PANTHER" id="PTHR11712">
    <property type="entry name" value="POLYKETIDE SYNTHASE-RELATED"/>
    <property type="match status" value="1"/>
</dbReference>
<dbReference type="CDD" id="cd00834">
    <property type="entry name" value="KAS_I_II"/>
    <property type="match status" value="1"/>
</dbReference>
<dbReference type="EC" id="2.3.1.41" evidence="2"/>
<protein>
    <recommendedName>
        <fullName evidence="2">beta-ketoacyl-[acyl-carrier-protein] synthase I</fullName>
        <ecNumber evidence="2">2.3.1.41</ecNumber>
    </recommendedName>
</protein>
<dbReference type="SUPFAM" id="SSF53901">
    <property type="entry name" value="Thiolase-like"/>
    <property type="match status" value="2"/>
</dbReference>
<dbReference type="AlphaFoldDB" id="R7QBC1"/>
<dbReference type="Pfam" id="PF02801">
    <property type="entry name" value="Ketoacyl-synt_C"/>
    <property type="match status" value="1"/>
</dbReference>
<dbReference type="Pfam" id="PF00109">
    <property type="entry name" value="ketoacyl-synt"/>
    <property type="match status" value="1"/>
</dbReference>
<dbReference type="GO" id="GO:0006633">
    <property type="term" value="P:fatty acid biosynthetic process"/>
    <property type="evidence" value="ECO:0007669"/>
    <property type="project" value="InterPro"/>
</dbReference>
<evidence type="ECO:0000313" key="7">
    <source>
        <dbReference type="Proteomes" id="UP000012073"/>
    </source>
</evidence>
<dbReference type="Gramene" id="CDF35364">
    <property type="protein sequence ID" value="CDF35364"/>
    <property type="gene ID" value="CHC_T00009465001"/>
</dbReference>
<dbReference type="GO" id="GO:0005739">
    <property type="term" value="C:mitochondrion"/>
    <property type="evidence" value="ECO:0007669"/>
    <property type="project" value="TreeGrafter"/>
</dbReference>
<dbReference type="PANTHER" id="PTHR11712:SF336">
    <property type="entry name" value="3-OXOACYL-[ACYL-CARRIER-PROTEIN] SYNTHASE, MITOCHONDRIAL"/>
    <property type="match status" value="1"/>
</dbReference>
<dbReference type="SMART" id="SM00825">
    <property type="entry name" value="PKS_KS"/>
    <property type="match status" value="1"/>
</dbReference>
<feature type="domain" description="Ketosynthase family 3 (KS3)" evidence="5">
    <location>
        <begin position="1"/>
        <end position="263"/>
    </location>
</feature>
<dbReference type="PROSITE" id="PS00606">
    <property type="entry name" value="KS3_1"/>
    <property type="match status" value="1"/>
</dbReference>
<dbReference type="InterPro" id="IPR000794">
    <property type="entry name" value="Beta-ketoacyl_synthase"/>
</dbReference>
<dbReference type="InterPro" id="IPR018201">
    <property type="entry name" value="Ketoacyl_synth_AS"/>
</dbReference>
<dbReference type="InterPro" id="IPR014030">
    <property type="entry name" value="Ketoacyl_synth_N"/>
</dbReference>
<dbReference type="KEGG" id="ccp:CHC_T00009465001"/>
<accession>R7QBC1</accession>
<organism evidence="6 7">
    <name type="scientific">Chondrus crispus</name>
    <name type="common">Carrageen Irish moss</name>
    <name type="synonym">Polymorpha crispa</name>
    <dbReference type="NCBI Taxonomy" id="2769"/>
    <lineage>
        <taxon>Eukaryota</taxon>
        <taxon>Rhodophyta</taxon>
        <taxon>Florideophyceae</taxon>
        <taxon>Rhodymeniophycidae</taxon>
        <taxon>Gigartinales</taxon>
        <taxon>Gigartinaceae</taxon>
        <taxon>Chondrus</taxon>
    </lineage>
</organism>
<dbReference type="PhylomeDB" id="R7QBC1"/>
<dbReference type="GO" id="GO:0004315">
    <property type="term" value="F:3-oxoacyl-[acyl-carrier-protein] synthase activity"/>
    <property type="evidence" value="ECO:0007669"/>
    <property type="project" value="UniProtKB-EC"/>
</dbReference>
<dbReference type="GeneID" id="17322895"/>
<dbReference type="InterPro" id="IPR020841">
    <property type="entry name" value="PKS_Beta-ketoAc_synthase_dom"/>
</dbReference>
<dbReference type="STRING" id="2769.R7QBC1"/>
<evidence type="ECO:0000259" key="5">
    <source>
        <dbReference type="PROSITE" id="PS52004"/>
    </source>
</evidence>
<comment type="similarity">
    <text evidence="1 4">Belongs to the thiolase-like superfamily. Beta-ketoacyl-ACP synthases family.</text>
</comment>